<dbReference type="VEuPathDB" id="GiardiaDB:QR46_3511"/>
<organism evidence="1 2">
    <name type="scientific">Giardia intestinalis</name>
    <name type="common">Giardia lamblia</name>
    <dbReference type="NCBI Taxonomy" id="5741"/>
    <lineage>
        <taxon>Eukaryota</taxon>
        <taxon>Metamonada</taxon>
        <taxon>Diplomonadida</taxon>
        <taxon>Hexamitidae</taxon>
        <taxon>Giardiinae</taxon>
        <taxon>Giardia</taxon>
    </lineage>
</organism>
<accession>V6TFV1</accession>
<gene>
    <name evidence="1" type="ORF">DHA2_153291</name>
</gene>
<proteinExistence type="predicted"/>
<reference evidence="1 2" key="2">
    <citation type="journal article" date="2013" name="Genome Biol. Evol.">
        <title>Genome sequencing of Giardia lamblia genotypes A2 and B isolates (DH and GS) and comparative analysis with the genomes of genotypes A1 and E (WB and Pig).</title>
        <authorList>
            <person name="Adam R.D."/>
            <person name="Dahlstrom E.W."/>
            <person name="Martens C.A."/>
            <person name="Bruno D.P."/>
            <person name="Barbian K.D."/>
            <person name="Ricklefs S.M."/>
            <person name="Hernandez M.M."/>
            <person name="Narla N.P."/>
            <person name="Patel R.B."/>
            <person name="Porcella S.F."/>
            <person name="Nash T.E."/>
        </authorList>
    </citation>
    <scope>NUCLEOTIDE SEQUENCE [LARGE SCALE GENOMIC DNA]</scope>
    <source>
        <strain evidence="1 2">DH</strain>
    </source>
</reference>
<comment type="caution">
    <text evidence="1">The sequence shown here is derived from an EMBL/GenBank/DDBJ whole genome shotgun (WGS) entry which is preliminary data.</text>
</comment>
<dbReference type="Proteomes" id="UP000018320">
    <property type="component" value="Unassembled WGS sequence"/>
</dbReference>
<dbReference type="VEuPathDB" id="GiardiaDB:GL50581_2592"/>
<evidence type="ECO:0000313" key="1">
    <source>
        <dbReference type="EMBL" id="ESU37554.1"/>
    </source>
</evidence>
<reference evidence="2" key="1">
    <citation type="submission" date="2012-02" db="EMBL/GenBank/DDBJ databases">
        <title>Genome sequencing of Giardia lamblia Genotypes A2 and B isolates (DH and GS) and comparative analysis with the genomes of Genotypes A1 and E (WB and Pig).</title>
        <authorList>
            <person name="Adam R."/>
            <person name="Dahlstrom E."/>
            <person name="Martens C."/>
            <person name="Bruno D."/>
            <person name="Barbian K."/>
            <person name="Porcella S.F."/>
            <person name="Nash T."/>
        </authorList>
    </citation>
    <scope>NUCLEOTIDE SEQUENCE</scope>
    <source>
        <strain evidence="2">DH</strain>
    </source>
</reference>
<sequence length="452" mass="49695">MHTMMNYNCFSLLAGVFAVYFQANRWFLMLFCSASGLPCHFPVVCTVCGAVYEESVAKKRIADRANCISGHELLPETCIPLKNGPTHSEESLEQVRISALSGVLDYFGSLVSSLASDNYGLRKQLAEKCSSDIPNATSSHQAAASHLNVASPTTSSPTKILELIQRHTPQLVAIRASLPLPSTVQLSSGSLEELRSRLSKHLMFSENPIFSLLSIEQKPSISIELDRIWPVYQIPHGNSDRVPVNFIAVSSKLYLEVSGTHLSINGTALLFVQCNHIYSAQDSTLILQDILTALDLDTPPRVLTVSSEVFHVHPYGSCIYARSQDMLVLTPVEIDHLDHLGNISFSISASVTSLLQTQPLSPTLSFSYEGELLGVNPDGRLLATYLPNQSTLLLSDICQLPYKFGPLLQYHLEDLHPTRIDWDGTGKQLTLLGKDGTSVQMRLERGTLSRSK</sequence>
<protein>
    <submittedName>
        <fullName evidence="1">Uncharacterized protein</fullName>
    </submittedName>
</protein>
<dbReference type="AlphaFoldDB" id="V6TFV1"/>
<name>V6TFV1_GIAIN</name>
<dbReference type="EMBL" id="AHGT01000025">
    <property type="protein sequence ID" value="ESU37554.1"/>
    <property type="molecule type" value="Genomic_DNA"/>
</dbReference>
<dbReference type="VEuPathDB" id="GiardiaDB:GL50803_008322"/>
<evidence type="ECO:0000313" key="2">
    <source>
        <dbReference type="Proteomes" id="UP000018320"/>
    </source>
</evidence>
<dbReference type="VEuPathDB" id="GiardiaDB:DHA2_153291"/>